<evidence type="ECO:0000313" key="1">
    <source>
        <dbReference type="EMBL" id="CAK1229879.1"/>
    </source>
</evidence>
<proteinExistence type="predicted"/>
<reference evidence="1 2" key="1">
    <citation type="submission" date="2023-10" db="EMBL/GenBank/DDBJ databases">
        <authorList>
            <person name="Botero Cardona J."/>
        </authorList>
    </citation>
    <scope>NUCLEOTIDE SEQUENCE [LARGE SCALE GENOMIC DNA]</scope>
    <source>
        <strain evidence="1 2">R-54839</strain>
    </source>
</reference>
<keyword evidence="2" id="KW-1185">Reference proteome</keyword>
<dbReference type="Proteomes" id="UP001314261">
    <property type="component" value="Unassembled WGS sequence"/>
</dbReference>
<evidence type="ECO:0000313" key="2">
    <source>
        <dbReference type="Proteomes" id="UP001314261"/>
    </source>
</evidence>
<organism evidence="1 2">
    <name type="scientific">Fructobacillus fructosus</name>
    <dbReference type="NCBI Taxonomy" id="1631"/>
    <lineage>
        <taxon>Bacteria</taxon>
        <taxon>Bacillati</taxon>
        <taxon>Bacillota</taxon>
        <taxon>Bacilli</taxon>
        <taxon>Lactobacillales</taxon>
        <taxon>Lactobacillaceae</taxon>
        <taxon>Fructobacillus</taxon>
    </lineage>
</organism>
<dbReference type="EMBL" id="CAUZLR010000001">
    <property type="protein sequence ID" value="CAK1229879.1"/>
    <property type="molecule type" value="Genomic_DNA"/>
</dbReference>
<comment type="caution">
    <text evidence="1">The sequence shown here is derived from an EMBL/GenBank/DDBJ whole genome shotgun (WGS) entry which is preliminary data.</text>
</comment>
<gene>
    <name evidence="1" type="ORF">R54839_PPFHFPJH_00377</name>
</gene>
<dbReference type="RefSeq" id="WP_187753358.1">
    <property type="nucleotide sequence ID" value="NZ_JACTNH010000001.1"/>
</dbReference>
<name>A0ABM9MP19_9LACO</name>
<sequence length="119" mass="13967">MNQQLSIYDYLIKPKNKKIRQDLLVSILTPAGISQDLLPATAWLKYRDRHDFGRKKLFHDGAGHTYVVQKVFKHHQNFTVEPIQLYGDQKTLIDYLKPTVDSIMNQLEKEANERNYHAN</sequence>
<accession>A0ABM9MP19</accession>
<protein>
    <submittedName>
        <fullName evidence="1">Uncharacterized protein</fullName>
    </submittedName>
</protein>